<keyword evidence="1" id="KW-1133">Transmembrane helix</keyword>
<gene>
    <name evidence="2" type="ORF">PEB0149_002910</name>
</gene>
<dbReference type="OrthoDB" id="1317478at2"/>
<name>A0A1R0F7D8_9HYPH</name>
<keyword evidence="1" id="KW-0812">Transmembrane</keyword>
<feature type="transmembrane region" description="Helical" evidence="1">
    <location>
        <begin position="12"/>
        <end position="33"/>
    </location>
</feature>
<dbReference type="RefSeq" id="WP_075870711.1">
    <property type="nucleotide sequence ID" value="NZ_CALYQA010000003.1"/>
</dbReference>
<dbReference type="EMBL" id="LXYT01000003">
    <property type="protein sequence ID" value="OLY42876.1"/>
    <property type="molecule type" value="Genomic_DNA"/>
</dbReference>
<protein>
    <submittedName>
        <fullName evidence="2">Glucosyl transferase GtrII</fullName>
    </submittedName>
</protein>
<dbReference type="InterPro" id="IPR025686">
    <property type="entry name" value="Glucos_trans_II"/>
</dbReference>
<keyword evidence="2" id="KW-0808">Transferase</keyword>
<sequence length="516" mass="59194">MICENTDQKKFYITAIIATLLFYFPLILSNYYYRDDFERLVSQTPGWSEYGRPFADVLAFFLSADWQWMPDSSPFFLIIALCLTIVSACLCLKIRSIPFNAVTAALLVAYIFNPFLLAAYLYRFDCVIMAMGLTCSLLGWAYYKNSKIKSAIFCFISMGFYQSYINMFIILVLVETLFDIYRGRKISIAIRYFIKSVIFAALITVFFYFFDKIFIDEYAAVKGQFIFQSSKGAAHYIAVTTENVFSRYFGFLSTTGKILYGIAICVGFAQIQLHFYRDTHFDKPVLRAAICSIAYLFMLPISLGVLYGIVGDSGIPPRVMPQSIFFSVCVLFLLIQFVTRLQKLENQRGALTFANTKATWGIIGFFLLFPLVFSYILNSAVRIQNDLNRYYLYRIATSLELFPPEKPIYILGGLGTSSYIKDTAERMRLIAVMIPHGSDWLLSSQLKEFGYNNIKMISNTRLAAQLVTELCNQNRLPDINTMNYRIFDLDEFLFISLGRKNMCLSDYNENTGDDPQ</sequence>
<feature type="transmembrane region" description="Helical" evidence="1">
    <location>
        <begin position="319"/>
        <end position="338"/>
    </location>
</feature>
<proteinExistence type="predicted"/>
<organism evidence="2 3">
    <name type="scientific">Bartonella apis</name>
    <dbReference type="NCBI Taxonomy" id="1686310"/>
    <lineage>
        <taxon>Bacteria</taxon>
        <taxon>Pseudomonadati</taxon>
        <taxon>Pseudomonadota</taxon>
        <taxon>Alphaproteobacteria</taxon>
        <taxon>Hyphomicrobiales</taxon>
        <taxon>Bartonellaceae</taxon>
        <taxon>Bartonella</taxon>
    </lineage>
</organism>
<keyword evidence="1" id="KW-0472">Membrane</keyword>
<accession>A0A1R0F7D8</accession>
<keyword evidence="3" id="KW-1185">Reference proteome</keyword>
<dbReference type="GO" id="GO:0016740">
    <property type="term" value="F:transferase activity"/>
    <property type="evidence" value="ECO:0007669"/>
    <property type="project" value="UniProtKB-KW"/>
</dbReference>
<evidence type="ECO:0000313" key="2">
    <source>
        <dbReference type="EMBL" id="OLY42876.1"/>
    </source>
</evidence>
<feature type="transmembrane region" description="Helical" evidence="1">
    <location>
        <begin position="126"/>
        <end position="143"/>
    </location>
</feature>
<reference evidence="2 3" key="1">
    <citation type="submission" date="2016-12" db="EMBL/GenBank/DDBJ databases">
        <title>Comparative genomics of Bartonella apis.</title>
        <authorList>
            <person name="Engel P."/>
        </authorList>
    </citation>
    <scope>NUCLEOTIDE SEQUENCE [LARGE SCALE GENOMIC DNA]</scope>
    <source>
        <strain evidence="2 3">PEB0149</strain>
    </source>
</reference>
<evidence type="ECO:0000256" key="1">
    <source>
        <dbReference type="SAM" id="Phobius"/>
    </source>
</evidence>
<dbReference type="Proteomes" id="UP000187344">
    <property type="component" value="Unassembled WGS sequence"/>
</dbReference>
<feature type="transmembrane region" description="Helical" evidence="1">
    <location>
        <begin position="75"/>
        <end position="95"/>
    </location>
</feature>
<dbReference type="Pfam" id="PF14264">
    <property type="entry name" value="Glucos_trans_II"/>
    <property type="match status" value="1"/>
</dbReference>
<evidence type="ECO:0000313" key="3">
    <source>
        <dbReference type="Proteomes" id="UP000187344"/>
    </source>
</evidence>
<comment type="caution">
    <text evidence="2">The sequence shown here is derived from an EMBL/GenBank/DDBJ whole genome shotgun (WGS) entry which is preliminary data.</text>
</comment>
<feature type="transmembrane region" description="Helical" evidence="1">
    <location>
        <begin position="258"/>
        <end position="276"/>
    </location>
</feature>
<feature type="transmembrane region" description="Helical" evidence="1">
    <location>
        <begin position="192"/>
        <end position="210"/>
    </location>
</feature>
<feature type="transmembrane region" description="Helical" evidence="1">
    <location>
        <begin position="288"/>
        <end position="307"/>
    </location>
</feature>
<feature type="transmembrane region" description="Helical" evidence="1">
    <location>
        <begin position="358"/>
        <end position="377"/>
    </location>
</feature>
<dbReference type="AlphaFoldDB" id="A0A1R0F7D8"/>
<feature type="transmembrane region" description="Helical" evidence="1">
    <location>
        <begin position="101"/>
        <end position="121"/>
    </location>
</feature>